<feature type="domain" description="4'-phosphopantetheinyl transferase" evidence="2">
    <location>
        <begin position="87"/>
        <end position="158"/>
    </location>
</feature>
<dbReference type="GO" id="GO:0008897">
    <property type="term" value="F:holo-[acyl-carrier-protein] synthase activity"/>
    <property type="evidence" value="ECO:0007669"/>
    <property type="project" value="InterPro"/>
</dbReference>
<dbReference type="GO" id="GO:0000287">
    <property type="term" value="F:magnesium ion binding"/>
    <property type="evidence" value="ECO:0007669"/>
    <property type="project" value="InterPro"/>
</dbReference>
<evidence type="ECO:0000313" key="4">
    <source>
        <dbReference type="Proteomes" id="UP000254263"/>
    </source>
</evidence>
<proteinExistence type="predicted"/>
<protein>
    <submittedName>
        <fullName evidence="3">4'-phosphopantetheinyl transferase superfamily</fullName>
    </submittedName>
</protein>
<evidence type="ECO:0000313" key="3">
    <source>
        <dbReference type="EMBL" id="SUB77710.1"/>
    </source>
</evidence>
<dbReference type="Proteomes" id="UP000254263">
    <property type="component" value="Unassembled WGS sequence"/>
</dbReference>
<dbReference type="Pfam" id="PF01648">
    <property type="entry name" value="ACPS"/>
    <property type="match status" value="1"/>
</dbReference>
<gene>
    <name evidence="3" type="ORF">NCTC13100_00849</name>
</gene>
<dbReference type="EMBL" id="UGTI01000001">
    <property type="protein sequence ID" value="SUB77710.1"/>
    <property type="molecule type" value="Genomic_DNA"/>
</dbReference>
<dbReference type="RefSeq" id="WP_018360446.1">
    <property type="nucleotide sequence ID" value="NZ_UGTI01000001.1"/>
</dbReference>
<sequence length="203" mass="23506">MLNIPFSEPVLAGIYPLSHETMREAERRTAEELVELLFAESAETYIQIAHTPEGRPYIPALPHISISLSHSNNMLALLAGDKDYIPGVDIERKGRNVERVRHKFINAREEEWLSRRNKLEQTELLSILWCAKETGYKIFTPKDASLLRFTIYPVKPINSTFQGIMEYKPHPEDSYYPKIQRLNFSVKILPKHYLVWALQGADK</sequence>
<evidence type="ECO:0000259" key="2">
    <source>
        <dbReference type="Pfam" id="PF01648"/>
    </source>
</evidence>
<dbReference type="InterPro" id="IPR037143">
    <property type="entry name" value="4-PPantetheinyl_Trfase_dom_sf"/>
</dbReference>
<dbReference type="AlphaFoldDB" id="A0A379DH38"/>
<dbReference type="Gene3D" id="3.90.470.20">
    <property type="entry name" value="4'-phosphopantetheinyl transferase domain"/>
    <property type="match status" value="1"/>
</dbReference>
<name>A0A379DH38_9PORP</name>
<dbReference type="InterPro" id="IPR008278">
    <property type="entry name" value="4-PPantetheinyl_Trfase_dom"/>
</dbReference>
<reference evidence="3 4" key="1">
    <citation type="submission" date="2018-06" db="EMBL/GenBank/DDBJ databases">
        <authorList>
            <consortium name="Pathogen Informatics"/>
            <person name="Doyle S."/>
        </authorList>
    </citation>
    <scope>NUCLEOTIDE SEQUENCE [LARGE SCALE GENOMIC DNA]</scope>
    <source>
        <strain evidence="3 4">NCTC13100</strain>
    </source>
</reference>
<keyword evidence="1 3" id="KW-0808">Transferase</keyword>
<dbReference type="SUPFAM" id="SSF56214">
    <property type="entry name" value="4'-phosphopantetheinyl transferase"/>
    <property type="match status" value="2"/>
</dbReference>
<evidence type="ECO:0000256" key="1">
    <source>
        <dbReference type="ARBA" id="ARBA00022679"/>
    </source>
</evidence>
<organism evidence="3 4">
    <name type="scientific">Porphyromonas macacae</name>
    <dbReference type="NCBI Taxonomy" id="28115"/>
    <lineage>
        <taxon>Bacteria</taxon>
        <taxon>Pseudomonadati</taxon>
        <taxon>Bacteroidota</taxon>
        <taxon>Bacteroidia</taxon>
        <taxon>Bacteroidales</taxon>
        <taxon>Porphyromonadaceae</taxon>
        <taxon>Porphyromonas</taxon>
    </lineage>
</organism>
<accession>A0A379DH38</accession>